<reference evidence="3" key="4">
    <citation type="submission" date="2020-10" db="EMBL/GenBank/DDBJ databases">
        <authorList>
            <person name="Bassil N.M."/>
            <person name="Lloyd J.R."/>
        </authorList>
    </citation>
    <scope>NUCLEOTIDE SEQUENCE</scope>
    <source>
        <strain evidence="3">NB2006</strain>
    </source>
</reference>
<protein>
    <submittedName>
        <fullName evidence="3">YdcF family protein</fullName>
    </submittedName>
</protein>
<dbReference type="EMBL" id="CP063356">
    <property type="protein sequence ID" value="QOY38423.1"/>
    <property type="molecule type" value="Genomic_DNA"/>
</dbReference>
<dbReference type="Gene3D" id="3.40.50.620">
    <property type="entry name" value="HUPs"/>
    <property type="match status" value="1"/>
</dbReference>
<reference evidence="3 4" key="2">
    <citation type="journal article" date="2017" name="Genome Announc.">
        <title>Draft Genome Sequences of Four Alkaliphilic Bacteria Belonging to the Anaerobacillus Genus.</title>
        <authorList>
            <person name="Bassil N.M."/>
            <person name="Lloyd J.R."/>
        </authorList>
    </citation>
    <scope>NUCLEOTIDE SEQUENCE [LARGE SCALE GENOMIC DNA]</scope>
    <source>
        <strain evidence="3 4">NB2006</strain>
    </source>
</reference>
<proteinExistence type="predicted"/>
<dbReference type="InterPro" id="IPR003848">
    <property type="entry name" value="DUF218"/>
</dbReference>
<name>A0A1S2LAJ0_9BACI</name>
<evidence type="ECO:0000313" key="4">
    <source>
        <dbReference type="Proteomes" id="UP000180175"/>
    </source>
</evidence>
<evidence type="ECO:0000313" key="2">
    <source>
        <dbReference type="EMBL" id="OIJ09502.1"/>
    </source>
</evidence>
<dbReference type="AlphaFoldDB" id="A0A1S2LAJ0"/>
<dbReference type="GO" id="GO:0000270">
    <property type="term" value="P:peptidoglycan metabolic process"/>
    <property type="evidence" value="ECO:0007669"/>
    <property type="project" value="TreeGrafter"/>
</dbReference>
<dbReference type="CDD" id="cd06259">
    <property type="entry name" value="YdcF-like"/>
    <property type="match status" value="1"/>
</dbReference>
<gene>
    <name evidence="3" type="ORF">AWH56_013335</name>
    <name evidence="2" type="ORF">AWH56_17385</name>
</gene>
<dbReference type="InterPro" id="IPR051599">
    <property type="entry name" value="Cell_Envelope_Assoc"/>
</dbReference>
<dbReference type="GO" id="GO:0005886">
    <property type="term" value="C:plasma membrane"/>
    <property type="evidence" value="ECO:0007669"/>
    <property type="project" value="TreeGrafter"/>
</dbReference>
<sequence>MKKKLLIFGAVLLCLPISYLAFVHSLMTKAAQQEPPNDIAHVIVLGAKLNGDVMSLSLYYRVREALHYLEDNPKAKVIVSGGQGEGEWITEASAMATYFIENGIEENRIILEELSTTTFENFKFSRGKIGEEIKEVVVVTNDFHLYRAMVIARRQGFEPYPLAAETPRVVREKLWTREYVAILKTWIFDR</sequence>
<dbReference type="PANTHER" id="PTHR30336:SF4">
    <property type="entry name" value="ENVELOPE BIOGENESIS FACTOR ELYC"/>
    <property type="match status" value="1"/>
</dbReference>
<dbReference type="GO" id="GO:0043164">
    <property type="term" value="P:Gram-negative-bacterium-type cell wall biogenesis"/>
    <property type="evidence" value="ECO:0007669"/>
    <property type="project" value="TreeGrafter"/>
</dbReference>
<dbReference type="PANTHER" id="PTHR30336">
    <property type="entry name" value="INNER MEMBRANE PROTEIN, PROBABLE PERMEASE"/>
    <property type="match status" value="1"/>
</dbReference>
<keyword evidence="4" id="KW-1185">Reference proteome</keyword>
<reference evidence="3 4" key="3">
    <citation type="journal article" date="2019" name="Int. J. Syst. Evol. Microbiol.">
        <title>Anaerobacillus isosaccharinicus sp. nov., an alkaliphilic bacterium which degrades isosaccharinic acid.</title>
        <authorList>
            <person name="Bassil N.M."/>
            <person name="Lloyd J.R."/>
        </authorList>
    </citation>
    <scope>NUCLEOTIDE SEQUENCE [LARGE SCALE GENOMIC DNA]</scope>
    <source>
        <strain evidence="3 4">NB2006</strain>
    </source>
</reference>
<evidence type="ECO:0000313" key="3">
    <source>
        <dbReference type="EMBL" id="QOY38423.1"/>
    </source>
</evidence>
<dbReference type="InterPro" id="IPR014729">
    <property type="entry name" value="Rossmann-like_a/b/a_fold"/>
</dbReference>
<dbReference type="KEGG" id="aia:AWH56_013335"/>
<dbReference type="RefSeq" id="WP_071318242.1">
    <property type="nucleotide sequence ID" value="NZ_CP063356.2"/>
</dbReference>
<dbReference type="Pfam" id="PF02698">
    <property type="entry name" value="DUF218"/>
    <property type="match status" value="1"/>
</dbReference>
<organism evidence="2 4">
    <name type="scientific">Anaerobacillus isosaccharinicus</name>
    <dbReference type="NCBI Taxonomy" id="1532552"/>
    <lineage>
        <taxon>Bacteria</taxon>
        <taxon>Bacillati</taxon>
        <taxon>Bacillota</taxon>
        <taxon>Bacilli</taxon>
        <taxon>Bacillales</taxon>
        <taxon>Bacillaceae</taxon>
        <taxon>Anaerobacillus</taxon>
    </lineage>
</organism>
<accession>A0A1S2LAJ0</accession>
<evidence type="ECO:0000259" key="1">
    <source>
        <dbReference type="Pfam" id="PF02698"/>
    </source>
</evidence>
<dbReference type="OrthoDB" id="9782395at2"/>
<dbReference type="EMBL" id="LQXD01000152">
    <property type="protein sequence ID" value="OIJ09502.1"/>
    <property type="molecule type" value="Genomic_DNA"/>
</dbReference>
<reference evidence="2 4" key="1">
    <citation type="submission" date="2016-10" db="EMBL/GenBank/DDBJ databases">
        <title>Draft genome sequences of four alkaliphilic bacteria belonging to the Anaerobacillus genus.</title>
        <authorList>
            <person name="Bassil N.M."/>
            <person name="Lloyd J.R."/>
        </authorList>
    </citation>
    <scope>NUCLEOTIDE SEQUENCE [LARGE SCALE GENOMIC DNA]</scope>
    <source>
        <strain evidence="2 4">NB2006</strain>
    </source>
</reference>
<feature type="domain" description="DUF218" evidence="1">
    <location>
        <begin position="42"/>
        <end position="180"/>
    </location>
</feature>
<dbReference type="Proteomes" id="UP000180175">
    <property type="component" value="Chromosome"/>
</dbReference>